<evidence type="ECO:0000256" key="2">
    <source>
        <dbReference type="ARBA" id="ARBA00022448"/>
    </source>
</evidence>
<dbReference type="InterPro" id="IPR018389">
    <property type="entry name" value="DctP_fam"/>
</dbReference>
<accession>A0A934MKC9</accession>
<evidence type="ECO:0000313" key="5">
    <source>
        <dbReference type="EMBL" id="MBJ3775349.1"/>
    </source>
</evidence>
<dbReference type="EMBL" id="JAEKJA010000003">
    <property type="protein sequence ID" value="MBJ3775349.1"/>
    <property type="molecule type" value="Genomic_DNA"/>
</dbReference>
<protein>
    <submittedName>
        <fullName evidence="5">C4-dicarboxylate TRAP transporter substrate-binding protein</fullName>
    </submittedName>
</protein>
<dbReference type="PANTHER" id="PTHR33376:SF7">
    <property type="entry name" value="C4-DICARBOXYLATE-BINDING PROTEIN DCTB"/>
    <property type="match status" value="1"/>
</dbReference>
<keyword evidence="6" id="KW-1185">Reference proteome</keyword>
<dbReference type="PANTHER" id="PTHR33376">
    <property type="match status" value="1"/>
</dbReference>
<feature type="chain" id="PRO_5037381630" evidence="4">
    <location>
        <begin position="17"/>
        <end position="361"/>
    </location>
</feature>
<reference evidence="5" key="1">
    <citation type="submission" date="2020-12" db="EMBL/GenBank/DDBJ databases">
        <title>Bacterial taxonomy.</title>
        <authorList>
            <person name="Pan X."/>
        </authorList>
    </citation>
    <scope>NUCLEOTIDE SEQUENCE</scope>
    <source>
        <strain evidence="5">B2012</strain>
    </source>
</reference>
<evidence type="ECO:0000256" key="1">
    <source>
        <dbReference type="ARBA" id="ARBA00009023"/>
    </source>
</evidence>
<comment type="similarity">
    <text evidence="1">Belongs to the bacterial solute-binding protein 7 family.</text>
</comment>
<dbReference type="NCBIfam" id="NF037995">
    <property type="entry name" value="TRAP_S1"/>
    <property type="match status" value="1"/>
</dbReference>
<evidence type="ECO:0000256" key="3">
    <source>
        <dbReference type="ARBA" id="ARBA00022729"/>
    </source>
</evidence>
<dbReference type="CDD" id="cd13666">
    <property type="entry name" value="PBP2_TRAP_DctP_like_1"/>
    <property type="match status" value="1"/>
</dbReference>
<comment type="caution">
    <text evidence="5">The sequence shown here is derived from an EMBL/GenBank/DDBJ whole genome shotgun (WGS) entry which is preliminary data.</text>
</comment>
<dbReference type="Gene3D" id="3.40.190.170">
    <property type="entry name" value="Bacterial extracellular solute-binding protein, family 7"/>
    <property type="match status" value="1"/>
</dbReference>
<name>A0A934MKC9_9HYPH</name>
<dbReference type="Proteomes" id="UP000609531">
    <property type="component" value="Unassembled WGS sequence"/>
</dbReference>
<dbReference type="GO" id="GO:0055085">
    <property type="term" value="P:transmembrane transport"/>
    <property type="evidence" value="ECO:0007669"/>
    <property type="project" value="InterPro"/>
</dbReference>
<gene>
    <name evidence="5" type="ORF">JCR33_06605</name>
</gene>
<keyword evidence="3 4" id="KW-0732">Signal</keyword>
<organism evidence="5 6">
    <name type="scientific">Acuticoccus mangrovi</name>
    <dbReference type="NCBI Taxonomy" id="2796142"/>
    <lineage>
        <taxon>Bacteria</taxon>
        <taxon>Pseudomonadati</taxon>
        <taxon>Pseudomonadota</taxon>
        <taxon>Alphaproteobacteria</taxon>
        <taxon>Hyphomicrobiales</taxon>
        <taxon>Amorphaceae</taxon>
        <taxon>Acuticoccus</taxon>
    </lineage>
</organism>
<sequence length="361" mass="37867">MPLVLGSALVCGAAAAADVSISYGTYGAPTSTLVEHGVIPFIEESERLTDGSVSFDLLSGGSVVTTTTALSAVRDGLVDGAQVSSIYFPSELPQLNVTINLAPGIAADTRAVAAATTEMNLLRCPRCKSEIEDWNIQYLGGYGVSSYSLLCREPLATLDDLAGKRVRAPGAFGNLATALGMVPVNVTIAETYEGLQRGQLDCTLGSPGWLTSFSIGDVAKNILLLGMGTAFGGPLLDVSLDKWADLDDAQKDALKRGAALGVVRSATAYEDADAAVLNGAEAAGYTVIEPGEDITTILAEFSESHRLEVIADAERRGIPDAKATVDEFMTVLAKWRTIVTDAEGDEASLVDALYREVYSKF</sequence>
<dbReference type="Pfam" id="PF03480">
    <property type="entry name" value="DctP"/>
    <property type="match status" value="1"/>
</dbReference>
<dbReference type="AlphaFoldDB" id="A0A934MKC9"/>
<evidence type="ECO:0000256" key="4">
    <source>
        <dbReference type="SAM" id="SignalP"/>
    </source>
</evidence>
<keyword evidence="2" id="KW-0813">Transport</keyword>
<dbReference type="InterPro" id="IPR038404">
    <property type="entry name" value="TRAP_DctP_sf"/>
</dbReference>
<evidence type="ECO:0000313" key="6">
    <source>
        <dbReference type="Proteomes" id="UP000609531"/>
    </source>
</evidence>
<proteinExistence type="inferred from homology"/>
<feature type="signal peptide" evidence="4">
    <location>
        <begin position="1"/>
        <end position="16"/>
    </location>
</feature>